<sequence length="233" mass="26070">MDQVQDPTRVLSCPTPGLFSIYVPRFSIELPLPTTPIIHEARFERTHTTSSFELLSPRSMMTQHQESSYVGCVVVGIGTLGNSYIFVQRYLSNTRIRKEGDLSEVLVEPGTTLTLKVVTPTLDGIETIAAETKTTPADASDQSKTLLVMRYILVVVHFFERAFGEDFLVTVLTDGISTLVNEIKLFGFLERVAPVMVADPRFVKWVTHTIPIFDLATKVSLLGYKACLTRWQL</sequence>
<protein>
    <submittedName>
        <fullName evidence="3">Uncharacterized protein</fullName>
    </submittedName>
</protein>
<reference evidence="3" key="2">
    <citation type="submission" date="2017-02" db="EMBL/GenBank/DDBJ databases">
        <title>Sunflower complete genome.</title>
        <authorList>
            <person name="Langlade N."/>
            <person name="Munos S."/>
        </authorList>
    </citation>
    <scope>NUCLEOTIDE SEQUENCE [LARGE SCALE GENOMIC DNA]</scope>
    <source>
        <tissue evidence="3">Leaves</tissue>
    </source>
</reference>
<reference evidence="2 4" key="1">
    <citation type="journal article" date="2017" name="Nature">
        <title>The sunflower genome provides insights into oil metabolism, flowering and Asterid evolution.</title>
        <authorList>
            <person name="Badouin H."/>
            <person name="Gouzy J."/>
            <person name="Grassa C.J."/>
            <person name="Murat F."/>
            <person name="Staton S.E."/>
            <person name="Cottret L."/>
            <person name="Lelandais-Briere C."/>
            <person name="Owens G.L."/>
            <person name="Carrere S."/>
            <person name="Mayjonade B."/>
            <person name="Legrand L."/>
            <person name="Gill N."/>
            <person name="Kane N.C."/>
            <person name="Bowers J.E."/>
            <person name="Hubner S."/>
            <person name="Bellec A."/>
            <person name="Berard A."/>
            <person name="Berges H."/>
            <person name="Blanchet N."/>
            <person name="Boniface M.C."/>
            <person name="Brunel D."/>
            <person name="Catrice O."/>
            <person name="Chaidir N."/>
            <person name="Claudel C."/>
            <person name="Donnadieu C."/>
            <person name="Faraut T."/>
            <person name="Fievet G."/>
            <person name="Helmstetter N."/>
            <person name="King M."/>
            <person name="Knapp S.J."/>
            <person name="Lai Z."/>
            <person name="Le Paslier M.C."/>
            <person name="Lippi Y."/>
            <person name="Lorenzon L."/>
            <person name="Mandel J.R."/>
            <person name="Marage G."/>
            <person name="Marchand G."/>
            <person name="Marquand E."/>
            <person name="Bret-Mestries E."/>
            <person name="Morien E."/>
            <person name="Nambeesan S."/>
            <person name="Nguyen T."/>
            <person name="Pegot-Espagnet P."/>
            <person name="Pouilly N."/>
            <person name="Raftis F."/>
            <person name="Sallet E."/>
            <person name="Schiex T."/>
            <person name="Thomas J."/>
            <person name="Vandecasteele C."/>
            <person name="Vares D."/>
            <person name="Vear F."/>
            <person name="Vautrin S."/>
            <person name="Crespi M."/>
            <person name="Mangin B."/>
            <person name="Burke J.M."/>
            <person name="Salse J."/>
            <person name="Munos S."/>
            <person name="Vincourt P."/>
            <person name="Rieseberg L.H."/>
            <person name="Langlade N.B."/>
        </authorList>
    </citation>
    <scope>NUCLEOTIDE SEQUENCE [LARGE SCALE GENOMIC DNA]</scope>
    <source>
        <strain evidence="4">cv. SF193</strain>
        <tissue evidence="2">Leaves</tissue>
    </source>
</reference>
<feature type="transmembrane region" description="Helical" evidence="1">
    <location>
        <begin position="68"/>
        <end position="87"/>
    </location>
</feature>
<name>A0A251TDU5_HELAN</name>
<evidence type="ECO:0000256" key="1">
    <source>
        <dbReference type="SAM" id="Phobius"/>
    </source>
</evidence>
<keyword evidence="4" id="KW-1185">Reference proteome</keyword>
<evidence type="ECO:0000313" key="3">
    <source>
        <dbReference type="EMBL" id="OTG08812.1"/>
    </source>
</evidence>
<keyword evidence="1" id="KW-0812">Transmembrane</keyword>
<reference evidence="2" key="3">
    <citation type="submission" date="2020-06" db="EMBL/GenBank/DDBJ databases">
        <title>Helianthus annuus Genome sequencing and assembly Release 2.</title>
        <authorList>
            <person name="Gouzy J."/>
            <person name="Langlade N."/>
            <person name="Munos S."/>
        </authorList>
    </citation>
    <scope>NUCLEOTIDE SEQUENCE</scope>
    <source>
        <tissue evidence="2">Leaves</tissue>
    </source>
</reference>
<gene>
    <name evidence="3" type="ORF">HannXRQ_Chr11g0345861</name>
    <name evidence="2" type="ORF">HanXRQr2_Chr11g0510151</name>
</gene>
<dbReference type="Proteomes" id="UP000215914">
    <property type="component" value="Chromosome 11"/>
</dbReference>
<accession>A0A251TDU5</accession>
<dbReference type="EMBL" id="CM007900">
    <property type="protein sequence ID" value="OTG08812.1"/>
    <property type="molecule type" value="Genomic_DNA"/>
</dbReference>
<keyword evidence="1" id="KW-1133">Transmembrane helix</keyword>
<evidence type="ECO:0000313" key="4">
    <source>
        <dbReference type="Proteomes" id="UP000215914"/>
    </source>
</evidence>
<organism evidence="3 4">
    <name type="scientific">Helianthus annuus</name>
    <name type="common">Common sunflower</name>
    <dbReference type="NCBI Taxonomy" id="4232"/>
    <lineage>
        <taxon>Eukaryota</taxon>
        <taxon>Viridiplantae</taxon>
        <taxon>Streptophyta</taxon>
        <taxon>Embryophyta</taxon>
        <taxon>Tracheophyta</taxon>
        <taxon>Spermatophyta</taxon>
        <taxon>Magnoliopsida</taxon>
        <taxon>eudicotyledons</taxon>
        <taxon>Gunneridae</taxon>
        <taxon>Pentapetalae</taxon>
        <taxon>asterids</taxon>
        <taxon>campanulids</taxon>
        <taxon>Asterales</taxon>
        <taxon>Asteraceae</taxon>
        <taxon>Asteroideae</taxon>
        <taxon>Heliantheae alliance</taxon>
        <taxon>Heliantheae</taxon>
        <taxon>Helianthus</taxon>
    </lineage>
</organism>
<keyword evidence="1" id="KW-0472">Membrane</keyword>
<dbReference type="InParanoid" id="A0A251TDU5"/>
<proteinExistence type="predicted"/>
<dbReference type="AlphaFoldDB" id="A0A251TDU5"/>
<evidence type="ECO:0000313" key="2">
    <source>
        <dbReference type="EMBL" id="KAF5783627.1"/>
    </source>
</evidence>
<dbReference type="Gramene" id="mRNA:HanXRQr2_Chr11g0510151">
    <property type="protein sequence ID" value="mRNA:HanXRQr2_Chr11g0510151"/>
    <property type="gene ID" value="HanXRQr2_Chr11g0510151"/>
</dbReference>
<dbReference type="EMBL" id="MNCJ02000326">
    <property type="protein sequence ID" value="KAF5783627.1"/>
    <property type="molecule type" value="Genomic_DNA"/>
</dbReference>